<sequence length="122" mass="12803">MPTQAFGASDGVAAYGMIGVVIIGVVFGVLLSLANKIVTPGRLTFAATVSIPFLMQEANIPLLTGLVTGGGLFMVAMIAYGMPQPKLPRTVYGHPIARPSVRRFARSLSDSVKSTRHSSASR</sequence>
<protein>
    <submittedName>
        <fullName evidence="2">Uncharacterized protein</fullName>
    </submittedName>
</protein>
<evidence type="ECO:0000313" key="3">
    <source>
        <dbReference type="Proteomes" id="UP001153050"/>
    </source>
</evidence>
<evidence type="ECO:0000313" key="2">
    <source>
        <dbReference type="EMBL" id="CAH2408670.1"/>
    </source>
</evidence>
<evidence type="ECO:0000256" key="1">
    <source>
        <dbReference type="SAM" id="Phobius"/>
    </source>
</evidence>
<comment type="caution">
    <text evidence="2">The sequence shown here is derived from an EMBL/GenBank/DDBJ whole genome shotgun (WGS) entry which is preliminary data.</text>
</comment>
<proteinExistence type="predicted"/>
<gene>
    <name evidence="2" type="ORF">MES5069_70288</name>
</gene>
<dbReference type="EMBL" id="CAKXZT010000168">
    <property type="protein sequence ID" value="CAH2408670.1"/>
    <property type="molecule type" value="Genomic_DNA"/>
</dbReference>
<keyword evidence="1" id="KW-1133">Transmembrane helix</keyword>
<accession>A0ABM9EH53</accession>
<keyword evidence="3" id="KW-1185">Reference proteome</keyword>
<reference evidence="2 3" key="1">
    <citation type="submission" date="2022-03" db="EMBL/GenBank/DDBJ databases">
        <authorList>
            <person name="Brunel B."/>
        </authorList>
    </citation>
    <scope>NUCLEOTIDE SEQUENCE [LARGE SCALE GENOMIC DNA]</scope>
    <source>
        <strain evidence="2">STM5069sample</strain>
    </source>
</reference>
<feature type="transmembrane region" description="Helical" evidence="1">
    <location>
        <begin position="60"/>
        <end position="80"/>
    </location>
</feature>
<name>A0ABM9EH53_9HYPH</name>
<keyword evidence="1" id="KW-0472">Membrane</keyword>
<dbReference type="Proteomes" id="UP001153050">
    <property type="component" value="Unassembled WGS sequence"/>
</dbReference>
<feature type="transmembrane region" description="Helical" evidence="1">
    <location>
        <begin position="12"/>
        <end position="34"/>
    </location>
</feature>
<organism evidence="2 3">
    <name type="scientific">Mesorhizobium escarrei</name>
    <dbReference type="NCBI Taxonomy" id="666018"/>
    <lineage>
        <taxon>Bacteria</taxon>
        <taxon>Pseudomonadati</taxon>
        <taxon>Pseudomonadota</taxon>
        <taxon>Alphaproteobacteria</taxon>
        <taxon>Hyphomicrobiales</taxon>
        <taxon>Phyllobacteriaceae</taxon>
        <taxon>Mesorhizobium</taxon>
    </lineage>
</organism>
<keyword evidence="1" id="KW-0812">Transmembrane</keyword>